<protein>
    <submittedName>
        <fullName evidence="1">Uncharacterized protein</fullName>
    </submittedName>
</protein>
<dbReference type="AlphaFoldDB" id="A0A0N0ITU2"/>
<reference evidence="2" key="2">
    <citation type="submission" date="2015-09" db="EMBL/GenBank/DDBJ databases">
        <title>Draft genome sequence of a multidrug-resistant Chryseobacterium indologenes isolate from Malaysia.</title>
        <authorList>
            <person name="Yu C.Y."/>
            <person name="Ang G.Y."/>
            <person name="Chan K.-G."/>
        </authorList>
    </citation>
    <scope>NUCLEOTIDE SEQUENCE [LARGE SCALE GENOMIC DNA]</scope>
    <source>
        <strain evidence="2">CI_885</strain>
    </source>
</reference>
<gene>
    <name evidence="1" type="ORF">AOB46_21990</name>
</gene>
<name>A0A0N0ITU2_CHRID</name>
<sequence>MINDYTKVPLFFSFLAEIEKDYVPQYFGKSLIHQSDQYALRENIYPLSKEEVYSLHLKSKVITEEIEDIYEFFEGK</sequence>
<dbReference type="PATRIC" id="fig|253.9.peg.2827"/>
<evidence type="ECO:0000313" key="2">
    <source>
        <dbReference type="Proteomes" id="UP000037953"/>
    </source>
</evidence>
<proteinExistence type="predicted"/>
<organism evidence="1 2">
    <name type="scientific">Chryseobacterium indologenes</name>
    <name type="common">Flavobacterium indologenes</name>
    <dbReference type="NCBI Taxonomy" id="253"/>
    <lineage>
        <taxon>Bacteria</taxon>
        <taxon>Pseudomonadati</taxon>
        <taxon>Bacteroidota</taxon>
        <taxon>Flavobacteriia</taxon>
        <taxon>Flavobacteriales</taxon>
        <taxon>Weeksellaceae</taxon>
        <taxon>Chryseobacterium group</taxon>
        <taxon>Chryseobacterium</taxon>
    </lineage>
</organism>
<evidence type="ECO:0000313" key="1">
    <source>
        <dbReference type="EMBL" id="KPE49071.1"/>
    </source>
</evidence>
<reference evidence="1 2" key="1">
    <citation type="journal article" date="2015" name="Genom Data">
        <title>Draft genome sequence of a multidrug-resistant Chryseobacterium indologenes isolate from Malaysia.</title>
        <authorList>
            <person name="Yu C.Y."/>
            <person name="Ang G.Y."/>
            <person name="Cheng H.J."/>
            <person name="Cheong Y.M."/>
            <person name="Yin W.F."/>
            <person name="Chan K.G."/>
        </authorList>
    </citation>
    <scope>NUCLEOTIDE SEQUENCE [LARGE SCALE GENOMIC DNA]</scope>
    <source>
        <strain evidence="1 2">CI_885</strain>
    </source>
</reference>
<dbReference type="Proteomes" id="UP000037953">
    <property type="component" value="Unassembled WGS sequence"/>
</dbReference>
<dbReference type="EMBL" id="LJOD01000026">
    <property type="protein sequence ID" value="KPE49071.1"/>
    <property type="molecule type" value="Genomic_DNA"/>
</dbReference>
<dbReference type="RefSeq" id="WP_062703437.1">
    <property type="nucleotide sequence ID" value="NZ_LJOD01000026.1"/>
</dbReference>
<accession>A0A0N0ITU2</accession>
<comment type="caution">
    <text evidence="1">The sequence shown here is derived from an EMBL/GenBank/DDBJ whole genome shotgun (WGS) entry which is preliminary data.</text>
</comment>